<dbReference type="PANTHER" id="PTHR33744:SF17">
    <property type="entry name" value="CONSERVED PROTEIN"/>
    <property type="match status" value="1"/>
</dbReference>
<accession>A0ABV8M175</accession>
<dbReference type="Gene3D" id="1.10.10.2840">
    <property type="entry name" value="PucR C-terminal helix-turn-helix domain"/>
    <property type="match status" value="1"/>
</dbReference>
<dbReference type="Pfam" id="PF13556">
    <property type="entry name" value="HTH_30"/>
    <property type="match status" value="1"/>
</dbReference>
<dbReference type="RefSeq" id="WP_253750995.1">
    <property type="nucleotide sequence ID" value="NZ_JAMZDZ010000001.1"/>
</dbReference>
<evidence type="ECO:0000259" key="1">
    <source>
        <dbReference type="Pfam" id="PF13556"/>
    </source>
</evidence>
<proteinExistence type="predicted"/>
<dbReference type="InterPro" id="IPR042070">
    <property type="entry name" value="PucR_C-HTH_sf"/>
</dbReference>
<dbReference type="PANTHER" id="PTHR33744">
    <property type="entry name" value="CARBOHYDRATE DIACID REGULATOR"/>
    <property type="match status" value="1"/>
</dbReference>
<feature type="domain" description="PucR C-terminal helix-turn-helix" evidence="1">
    <location>
        <begin position="467"/>
        <end position="523"/>
    </location>
</feature>
<gene>
    <name evidence="2" type="ORF">ACFOZ4_37530</name>
</gene>
<evidence type="ECO:0000313" key="3">
    <source>
        <dbReference type="Proteomes" id="UP001595816"/>
    </source>
</evidence>
<dbReference type="InterPro" id="IPR025736">
    <property type="entry name" value="PucR_C-HTH_dom"/>
</dbReference>
<comment type="caution">
    <text evidence="2">The sequence shown here is derived from an EMBL/GenBank/DDBJ whole genome shotgun (WGS) entry which is preliminary data.</text>
</comment>
<dbReference type="InterPro" id="IPR051448">
    <property type="entry name" value="CdaR-like_regulators"/>
</dbReference>
<organism evidence="2 3">
    <name type="scientific">Hamadaea flava</name>
    <dbReference type="NCBI Taxonomy" id="1742688"/>
    <lineage>
        <taxon>Bacteria</taxon>
        <taxon>Bacillati</taxon>
        <taxon>Actinomycetota</taxon>
        <taxon>Actinomycetes</taxon>
        <taxon>Micromonosporales</taxon>
        <taxon>Micromonosporaceae</taxon>
        <taxon>Hamadaea</taxon>
    </lineage>
</organism>
<keyword evidence="3" id="KW-1185">Reference proteome</keyword>
<reference evidence="3" key="1">
    <citation type="journal article" date="2019" name="Int. J. Syst. Evol. Microbiol.">
        <title>The Global Catalogue of Microorganisms (GCM) 10K type strain sequencing project: providing services to taxonomists for standard genome sequencing and annotation.</title>
        <authorList>
            <consortium name="The Broad Institute Genomics Platform"/>
            <consortium name="The Broad Institute Genome Sequencing Center for Infectious Disease"/>
            <person name="Wu L."/>
            <person name="Ma J."/>
        </authorList>
    </citation>
    <scope>NUCLEOTIDE SEQUENCE [LARGE SCALE GENOMIC DNA]</scope>
    <source>
        <strain evidence="3">CGMCC 4.7289</strain>
    </source>
</reference>
<sequence>MDNVRAAELEQRTTLREMITALGGHLVDVVIAPKGLAVGVRDVVVADPYDDPALREGDVVLVVGARGADARPLVAHAGTRGAAAVVVKGGVILKEAARDAGVALLTVDGDARWDQVQTLLRSGLATAEPVPLPNETGDLFALAQTIATLTGGSVSVEDVGSRVLAYSAVAGEVDDLRLRSILGRRGPESYLALLREWGVYDELRRPDHVVTVPDHPELGIRRRLAIGLHAGGRQLGSIWVQEGGRPLAEGTAEVLIGAARLAAQDVVAQAHGATSRGFRSRLLADGLTGRVPGSLVAADLGLPAGPALLVACDIRDQPGDGEPAGAALRRARAAEIIAVHAAAFRRSAVTAQVGPRVYAMLPGLDVDPAGAQAQTWAAETTEAVRRESGFPVRAAIVTADTEALEQARSEADQVLRVLLRSPDRPVGTMAQVRAAVLLQEALDATAGLRHPGLDALAAHDADHHGELATTLWSYLDAFGDVPVVAARLHVHPNTVRHRVRRAAEIAGLELADPEQRLLAALLLRGSRRRQAESGQL</sequence>
<evidence type="ECO:0000313" key="2">
    <source>
        <dbReference type="EMBL" id="MFC4136341.1"/>
    </source>
</evidence>
<dbReference type="Proteomes" id="UP001595816">
    <property type="component" value="Unassembled WGS sequence"/>
</dbReference>
<protein>
    <submittedName>
        <fullName evidence="2">Helix-turn-helix domain-containing protein</fullName>
    </submittedName>
</protein>
<name>A0ABV8M175_9ACTN</name>
<dbReference type="EMBL" id="JBHSAY010000029">
    <property type="protein sequence ID" value="MFC4136341.1"/>
    <property type="molecule type" value="Genomic_DNA"/>
</dbReference>